<reference evidence="1 2" key="1">
    <citation type="submission" date="2018-06" db="EMBL/GenBank/DDBJ databases">
        <title>Genomic Encyclopedia of Type Strains, Phase IV (KMG-IV): sequencing the most valuable type-strain genomes for metagenomic binning, comparative biology and taxonomic classification.</title>
        <authorList>
            <person name="Goeker M."/>
        </authorList>
    </citation>
    <scope>NUCLEOTIDE SEQUENCE [LARGE SCALE GENOMIC DNA]</scope>
    <source>
        <strain evidence="1 2">DSM 15140</strain>
    </source>
</reference>
<dbReference type="InterPro" id="IPR003772">
    <property type="entry name" value="YceD"/>
</dbReference>
<protein>
    <recommendedName>
        <fullName evidence="3">DUF177 domain-containing protein</fullName>
    </recommendedName>
</protein>
<evidence type="ECO:0008006" key="3">
    <source>
        <dbReference type="Google" id="ProtNLM"/>
    </source>
</evidence>
<comment type="caution">
    <text evidence="1">The sequence shown here is derived from an EMBL/GenBank/DDBJ whole genome shotgun (WGS) entry which is preliminary data.</text>
</comment>
<name>A0A366EKE3_9BACI</name>
<dbReference type="EMBL" id="QNRI01000001">
    <property type="protein sequence ID" value="RBP01905.1"/>
    <property type="molecule type" value="Genomic_DNA"/>
</dbReference>
<accession>A0A366EKE3</accession>
<evidence type="ECO:0000313" key="1">
    <source>
        <dbReference type="EMBL" id="RBP01905.1"/>
    </source>
</evidence>
<dbReference type="Pfam" id="PF02620">
    <property type="entry name" value="YceD"/>
    <property type="match status" value="1"/>
</dbReference>
<gene>
    <name evidence="1" type="ORF">DES48_101652</name>
</gene>
<proteinExistence type="predicted"/>
<dbReference type="OrthoDB" id="9790372at2"/>
<dbReference type="Proteomes" id="UP000252254">
    <property type="component" value="Unassembled WGS sequence"/>
</dbReference>
<dbReference type="AlphaFoldDB" id="A0A366EKE3"/>
<keyword evidence="2" id="KW-1185">Reference proteome</keyword>
<evidence type="ECO:0000313" key="2">
    <source>
        <dbReference type="Proteomes" id="UP000252254"/>
    </source>
</evidence>
<organism evidence="1 2">
    <name type="scientific">Paraliobacillus ryukyuensis</name>
    <dbReference type="NCBI Taxonomy" id="200904"/>
    <lineage>
        <taxon>Bacteria</taxon>
        <taxon>Bacillati</taxon>
        <taxon>Bacillota</taxon>
        <taxon>Bacilli</taxon>
        <taxon>Bacillales</taxon>
        <taxon>Bacillaceae</taxon>
        <taxon>Paraliobacillus</taxon>
    </lineage>
</organism>
<dbReference type="RefSeq" id="WP_113866762.1">
    <property type="nucleotide sequence ID" value="NZ_BAABQN010000001.1"/>
</dbReference>
<dbReference type="STRING" id="200904.GCA_900168775_01460"/>
<sequence>MKISIQKIIRFDDYPFDESVDISEIENWNNDIRRIGSVHVTGHANAQGNQITCYLTITGTMILPCARTLIDVTYPFEVDAVEVFSTDPYYQEEDESEIHPIDGEVLDLDPYIKENVLLEIPFRVYASQEEIDQFALTSGEGWEIVSEQETEEPTMDPRMQKLQDLLNEKEDKENQ</sequence>